<evidence type="ECO:0000259" key="4">
    <source>
        <dbReference type="Pfam" id="PF02176"/>
    </source>
</evidence>
<keyword evidence="6" id="KW-1185">Reference proteome</keyword>
<organism evidence="5 6">
    <name type="scientific">Plasmodiophora brassicae</name>
    <name type="common">Clubroot disease agent</name>
    <dbReference type="NCBI Taxonomy" id="37360"/>
    <lineage>
        <taxon>Eukaryota</taxon>
        <taxon>Sar</taxon>
        <taxon>Rhizaria</taxon>
        <taxon>Endomyxa</taxon>
        <taxon>Phytomyxea</taxon>
        <taxon>Plasmodiophorida</taxon>
        <taxon>Plasmodiophoridae</taxon>
        <taxon>Plasmodiophora</taxon>
    </lineage>
</organism>
<evidence type="ECO:0000256" key="3">
    <source>
        <dbReference type="ARBA" id="ARBA00022833"/>
    </source>
</evidence>
<evidence type="ECO:0000256" key="1">
    <source>
        <dbReference type="ARBA" id="ARBA00022723"/>
    </source>
</evidence>
<keyword evidence="2" id="KW-0863">Zinc-finger</keyword>
<gene>
    <name evidence="5" type="ORF">PBRA_005019</name>
</gene>
<evidence type="ECO:0000313" key="5">
    <source>
        <dbReference type="EMBL" id="CEO96348.1"/>
    </source>
</evidence>
<dbReference type="GO" id="GO:0008270">
    <property type="term" value="F:zinc ion binding"/>
    <property type="evidence" value="ECO:0007669"/>
    <property type="project" value="UniProtKB-KW"/>
</dbReference>
<dbReference type="Proteomes" id="UP000039324">
    <property type="component" value="Unassembled WGS sequence"/>
</dbReference>
<protein>
    <recommendedName>
        <fullName evidence="4">TRAF-type domain-containing protein</fullName>
    </recommendedName>
</protein>
<reference evidence="5 6" key="1">
    <citation type="submission" date="2015-02" db="EMBL/GenBank/DDBJ databases">
        <authorList>
            <person name="Chooi Y.-H."/>
        </authorList>
    </citation>
    <scope>NUCLEOTIDE SEQUENCE [LARGE SCALE GENOMIC DNA]</scope>
    <source>
        <strain evidence="5">E3</strain>
    </source>
</reference>
<dbReference type="InterPro" id="IPR013083">
    <property type="entry name" value="Znf_RING/FYVE/PHD"/>
</dbReference>
<dbReference type="Gene3D" id="3.30.40.10">
    <property type="entry name" value="Zinc/RING finger domain, C3HC4 (zinc finger)"/>
    <property type="match status" value="1"/>
</dbReference>
<accession>A0A0G4IME8</accession>
<dbReference type="AlphaFoldDB" id="A0A0G4IME8"/>
<dbReference type="SUPFAM" id="SSF49599">
    <property type="entry name" value="TRAF domain-like"/>
    <property type="match status" value="1"/>
</dbReference>
<keyword evidence="1" id="KW-0479">Metal-binding</keyword>
<evidence type="ECO:0000256" key="2">
    <source>
        <dbReference type="ARBA" id="ARBA00022771"/>
    </source>
</evidence>
<keyword evidence="3" id="KW-0862">Zinc</keyword>
<feature type="domain" description="TRAF-type" evidence="4">
    <location>
        <begin position="48"/>
        <end position="85"/>
    </location>
</feature>
<name>A0A0G4IME8_PLABS</name>
<proteinExistence type="predicted"/>
<evidence type="ECO:0000313" key="6">
    <source>
        <dbReference type="Proteomes" id="UP000039324"/>
    </source>
</evidence>
<dbReference type="EMBL" id="CDSF01000057">
    <property type="protein sequence ID" value="CEO96348.1"/>
    <property type="molecule type" value="Genomic_DNA"/>
</dbReference>
<dbReference type="InterPro" id="IPR001293">
    <property type="entry name" value="Znf_TRAF"/>
</dbReference>
<sequence>MSVASGEWDVVVASSDAGDNMSSESDDDLVRCPFGDDETPGACRWIGSHSSLDLHLSCCADRNLPCAFARVGCAAEMPRNKAQEHLAACSAAHMQLLLSEIQRLHSRLQATACRDVGVNAVWRVRAGTIASKSRTFVIRSLTPFLFSATVESPGFALGNGFYGIRMQLNFRDDGSIGVFFMHRGGPVATDPVRFMLSVVPPRPDMDASRRVQRETQTRLKYKSGWGWGGFFRSKEKFMRYADSDGFVTIMVSAVVVRDRKNSQVGDLAAKLVPEWNQAPATLL</sequence>
<dbReference type="Pfam" id="PF02176">
    <property type="entry name" value="zf-TRAF"/>
    <property type="match status" value="1"/>
</dbReference>